<dbReference type="Proteomes" id="UP001558652">
    <property type="component" value="Unassembled WGS sequence"/>
</dbReference>
<evidence type="ECO:0000256" key="1">
    <source>
        <dbReference type="SAM" id="Coils"/>
    </source>
</evidence>
<feature type="coiled-coil region" evidence="1">
    <location>
        <begin position="369"/>
        <end position="410"/>
    </location>
</feature>
<keyword evidence="1" id="KW-0175">Coiled coil</keyword>
<sequence length="426" mass="46646">MSSTSSSSEATSTPSPSEDNSSDGKDGGSAGQKFSEWIQKKREAAALFDLTSPQQSSDSLLVTLGFGSAIYRYSTYLAVHSSAAIKAPVRQKLTTYSVGAVTLVIRTLRVYGRPEDSVTREAVATLRNELADYMALAKTKEQQRCLKDLMQGAKEDLEKMKEEYDAQKQMEEENVPESTTTTESSLTSSTPSSSETATSSPSEAPTTPSSSETSSTSSSPEAPTTAGSTETSSTSSSPEALSTTSSSEDTSSDGQDGGSTEQKNEDKLAKYNMFLEWIKQKREAAANVLTVRYCYSSVCGRHVRRPTVRPAGVTVYIPRTPPPQSSKYRRCRNVAEIPPLDLVYGRPGNMMQYEGAAFLRHELARFMSLAQTRDQRECLQDVMRGANEELDRMEQEYDTQNMEEEEKLHKSAKYAAHISITAKDGD</sequence>
<evidence type="ECO:0000313" key="4">
    <source>
        <dbReference type="Proteomes" id="UP001558652"/>
    </source>
</evidence>
<gene>
    <name evidence="3" type="ORF">AAG570_002804</name>
</gene>
<evidence type="ECO:0000313" key="3">
    <source>
        <dbReference type="EMBL" id="KAL1122473.1"/>
    </source>
</evidence>
<accession>A0ABD0YMX6</accession>
<proteinExistence type="predicted"/>
<feature type="compositionally biased region" description="Basic and acidic residues" evidence="2">
    <location>
        <begin position="162"/>
        <end position="171"/>
    </location>
</feature>
<protein>
    <submittedName>
        <fullName evidence="3">Uncharacterized protein</fullName>
    </submittedName>
</protein>
<keyword evidence="4" id="KW-1185">Reference proteome</keyword>
<name>A0ABD0YMX6_9HEMI</name>
<reference evidence="3 4" key="1">
    <citation type="submission" date="2024-07" db="EMBL/GenBank/DDBJ databases">
        <title>Chromosome-level genome assembly of the water stick insect Ranatra chinensis (Heteroptera: Nepidae).</title>
        <authorList>
            <person name="Liu X."/>
        </authorList>
    </citation>
    <scope>NUCLEOTIDE SEQUENCE [LARGE SCALE GENOMIC DNA]</scope>
    <source>
        <strain evidence="3">Cailab_2021Rc</strain>
        <tissue evidence="3">Muscle</tissue>
    </source>
</reference>
<dbReference type="AlphaFoldDB" id="A0ABD0YMX6"/>
<comment type="caution">
    <text evidence="3">The sequence shown here is derived from an EMBL/GenBank/DDBJ whole genome shotgun (WGS) entry which is preliminary data.</text>
</comment>
<feature type="compositionally biased region" description="Low complexity" evidence="2">
    <location>
        <begin position="176"/>
        <end position="261"/>
    </location>
</feature>
<feature type="compositionally biased region" description="Low complexity" evidence="2">
    <location>
        <begin position="1"/>
        <end position="18"/>
    </location>
</feature>
<feature type="region of interest" description="Disordered" evidence="2">
    <location>
        <begin position="1"/>
        <end position="33"/>
    </location>
</feature>
<organism evidence="3 4">
    <name type="scientific">Ranatra chinensis</name>
    <dbReference type="NCBI Taxonomy" id="642074"/>
    <lineage>
        <taxon>Eukaryota</taxon>
        <taxon>Metazoa</taxon>
        <taxon>Ecdysozoa</taxon>
        <taxon>Arthropoda</taxon>
        <taxon>Hexapoda</taxon>
        <taxon>Insecta</taxon>
        <taxon>Pterygota</taxon>
        <taxon>Neoptera</taxon>
        <taxon>Paraneoptera</taxon>
        <taxon>Hemiptera</taxon>
        <taxon>Heteroptera</taxon>
        <taxon>Panheteroptera</taxon>
        <taxon>Nepomorpha</taxon>
        <taxon>Nepidae</taxon>
        <taxon>Ranatrinae</taxon>
        <taxon>Ranatra</taxon>
    </lineage>
</organism>
<feature type="region of interest" description="Disordered" evidence="2">
    <location>
        <begin position="162"/>
        <end position="265"/>
    </location>
</feature>
<dbReference type="EMBL" id="JBFDAA010000013">
    <property type="protein sequence ID" value="KAL1122473.1"/>
    <property type="molecule type" value="Genomic_DNA"/>
</dbReference>
<evidence type="ECO:0000256" key="2">
    <source>
        <dbReference type="SAM" id="MobiDB-lite"/>
    </source>
</evidence>